<dbReference type="InterPro" id="IPR036890">
    <property type="entry name" value="HATPase_C_sf"/>
</dbReference>
<dbReference type="SUPFAM" id="SSF55785">
    <property type="entry name" value="PYP-like sensor domain (PAS domain)"/>
    <property type="match status" value="2"/>
</dbReference>
<dbReference type="Gene3D" id="3.30.565.10">
    <property type="entry name" value="Histidine kinase-like ATPase, C-terminal domain"/>
    <property type="match status" value="1"/>
</dbReference>
<dbReference type="Gene3D" id="3.30.450.20">
    <property type="entry name" value="PAS domain"/>
    <property type="match status" value="2"/>
</dbReference>
<dbReference type="InterPro" id="IPR005467">
    <property type="entry name" value="His_kinase_dom"/>
</dbReference>
<dbReference type="InterPro" id="IPR004358">
    <property type="entry name" value="Sig_transdc_His_kin-like_C"/>
</dbReference>
<dbReference type="Pfam" id="PF08448">
    <property type="entry name" value="PAS_4"/>
    <property type="match status" value="1"/>
</dbReference>
<protein>
    <recommendedName>
        <fullName evidence="3">histidine kinase</fullName>
        <ecNumber evidence="3">2.7.13.3</ecNumber>
    </recommendedName>
</protein>
<dbReference type="InterPro" id="IPR013656">
    <property type="entry name" value="PAS_4"/>
</dbReference>
<evidence type="ECO:0000256" key="11">
    <source>
        <dbReference type="ARBA" id="ARBA00023012"/>
    </source>
</evidence>
<dbReference type="NCBIfam" id="TIGR00229">
    <property type="entry name" value="sensory_box"/>
    <property type="match status" value="2"/>
</dbReference>
<dbReference type="InterPro" id="IPR003661">
    <property type="entry name" value="HisK_dim/P_dom"/>
</dbReference>
<dbReference type="InterPro" id="IPR000014">
    <property type="entry name" value="PAS"/>
</dbReference>
<dbReference type="SMART" id="SM00387">
    <property type="entry name" value="HATPase_c"/>
    <property type="match status" value="1"/>
</dbReference>
<dbReference type="SMART" id="SM00388">
    <property type="entry name" value="HisKA"/>
    <property type="match status" value="1"/>
</dbReference>
<feature type="domain" description="PAC" evidence="15">
    <location>
        <begin position="88"/>
        <end position="140"/>
    </location>
</feature>
<dbReference type="CDD" id="cd00082">
    <property type="entry name" value="HisKA"/>
    <property type="match status" value="1"/>
</dbReference>
<dbReference type="InterPro" id="IPR000700">
    <property type="entry name" value="PAS-assoc_C"/>
</dbReference>
<evidence type="ECO:0000256" key="9">
    <source>
        <dbReference type="ARBA" id="ARBA00022840"/>
    </source>
</evidence>
<organism evidence="16 17">
    <name type="scientific">Mucilaginibacter ximonensis</name>
    <dbReference type="NCBI Taxonomy" id="538021"/>
    <lineage>
        <taxon>Bacteria</taxon>
        <taxon>Pseudomonadati</taxon>
        <taxon>Bacteroidota</taxon>
        <taxon>Sphingobacteriia</taxon>
        <taxon>Sphingobacteriales</taxon>
        <taxon>Sphingobacteriaceae</taxon>
        <taxon>Mucilaginibacter</taxon>
    </lineage>
</organism>
<comment type="caution">
    <text evidence="16">The sequence shown here is derived from an EMBL/GenBank/DDBJ whole genome shotgun (WGS) entry which is preliminary data.</text>
</comment>
<dbReference type="EMBL" id="JBHUPD010000002">
    <property type="protein sequence ID" value="MFD2873084.1"/>
    <property type="molecule type" value="Genomic_DNA"/>
</dbReference>
<comment type="subcellular location">
    <subcellularLocation>
        <location evidence="2">Membrane</location>
        <topology evidence="2">Multi-pass membrane protein</topology>
    </subcellularLocation>
</comment>
<feature type="domain" description="Histidine kinase" evidence="13">
    <location>
        <begin position="278"/>
        <end position="494"/>
    </location>
</feature>
<dbReference type="PANTHER" id="PTHR42878">
    <property type="entry name" value="TWO-COMPONENT HISTIDINE KINASE"/>
    <property type="match status" value="1"/>
</dbReference>
<dbReference type="SMART" id="SM00091">
    <property type="entry name" value="PAS"/>
    <property type="match status" value="2"/>
</dbReference>
<gene>
    <name evidence="16" type="ORF">ACFS5N_11430</name>
</gene>
<evidence type="ECO:0000256" key="5">
    <source>
        <dbReference type="ARBA" id="ARBA00022679"/>
    </source>
</evidence>
<dbReference type="SUPFAM" id="SSF55874">
    <property type="entry name" value="ATPase domain of HSP90 chaperone/DNA topoisomerase II/histidine kinase"/>
    <property type="match status" value="1"/>
</dbReference>
<evidence type="ECO:0000256" key="6">
    <source>
        <dbReference type="ARBA" id="ARBA00022692"/>
    </source>
</evidence>
<feature type="domain" description="PAS" evidence="14">
    <location>
        <begin position="147"/>
        <end position="219"/>
    </location>
</feature>
<proteinExistence type="predicted"/>
<dbReference type="Proteomes" id="UP001597557">
    <property type="component" value="Unassembled WGS sequence"/>
</dbReference>
<keyword evidence="5" id="KW-0808">Transferase</keyword>
<dbReference type="Pfam" id="PF00512">
    <property type="entry name" value="HisKA"/>
    <property type="match status" value="1"/>
</dbReference>
<dbReference type="SUPFAM" id="SSF47384">
    <property type="entry name" value="Homodimeric domain of signal transducing histidine kinase"/>
    <property type="match status" value="1"/>
</dbReference>
<dbReference type="InterPro" id="IPR036097">
    <property type="entry name" value="HisK_dim/P_sf"/>
</dbReference>
<evidence type="ECO:0000259" key="14">
    <source>
        <dbReference type="PROSITE" id="PS50112"/>
    </source>
</evidence>
<dbReference type="Pfam" id="PF02518">
    <property type="entry name" value="HATPase_c"/>
    <property type="match status" value="1"/>
</dbReference>
<evidence type="ECO:0000256" key="1">
    <source>
        <dbReference type="ARBA" id="ARBA00000085"/>
    </source>
</evidence>
<keyword evidence="17" id="KW-1185">Reference proteome</keyword>
<name>A0ABW5YD28_9SPHI</name>
<evidence type="ECO:0000256" key="4">
    <source>
        <dbReference type="ARBA" id="ARBA00022553"/>
    </source>
</evidence>
<dbReference type="PRINTS" id="PR00344">
    <property type="entry name" value="BCTRLSENSOR"/>
</dbReference>
<evidence type="ECO:0000313" key="16">
    <source>
        <dbReference type="EMBL" id="MFD2873084.1"/>
    </source>
</evidence>
<keyword evidence="4" id="KW-0597">Phosphoprotein</keyword>
<reference evidence="17" key="1">
    <citation type="journal article" date="2019" name="Int. J. Syst. Evol. Microbiol.">
        <title>The Global Catalogue of Microorganisms (GCM) 10K type strain sequencing project: providing services to taxonomists for standard genome sequencing and annotation.</title>
        <authorList>
            <consortium name="The Broad Institute Genomics Platform"/>
            <consortium name="The Broad Institute Genome Sequencing Center for Infectious Disease"/>
            <person name="Wu L."/>
            <person name="Ma J."/>
        </authorList>
    </citation>
    <scope>NUCLEOTIDE SEQUENCE [LARGE SCALE GENOMIC DNA]</scope>
    <source>
        <strain evidence="17">KCTC 22437</strain>
    </source>
</reference>
<evidence type="ECO:0000256" key="2">
    <source>
        <dbReference type="ARBA" id="ARBA00004141"/>
    </source>
</evidence>
<dbReference type="RefSeq" id="WP_377185453.1">
    <property type="nucleotide sequence ID" value="NZ_JBHUPD010000002.1"/>
</dbReference>
<dbReference type="Gene3D" id="1.10.287.130">
    <property type="match status" value="1"/>
</dbReference>
<dbReference type="InterPro" id="IPR003594">
    <property type="entry name" value="HATPase_dom"/>
</dbReference>
<evidence type="ECO:0000259" key="13">
    <source>
        <dbReference type="PROSITE" id="PS50109"/>
    </source>
</evidence>
<keyword evidence="9 16" id="KW-0067">ATP-binding</keyword>
<keyword evidence="10" id="KW-1133">Transmembrane helix</keyword>
<dbReference type="InterPro" id="IPR035965">
    <property type="entry name" value="PAS-like_dom_sf"/>
</dbReference>
<dbReference type="SMART" id="SM00086">
    <property type="entry name" value="PAC"/>
    <property type="match status" value="2"/>
</dbReference>
<evidence type="ECO:0000256" key="10">
    <source>
        <dbReference type="ARBA" id="ARBA00022989"/>
    </source>
</evidence>
<sequence length="502" mass="57063">MTESEPADRIKRLPDSEERFRALVTATSDVVYRMSPDWSIMHHLESSDGFLSDTGEPIADWIDKYIHQTDQQTVKDAIRQAIINKSIFQLEHRVLAADGSIGWTYSVAVPLLDEKGEIIEWFGSARDVTDRKKTEEALLHSRGETEQQKRLNEIITTATPDLVYMFDLDYKFTFVNPALLTMWGKTWDEAVGKTLLENGYEPWHAEMHEREIDEVVATKKPIRGEVSFPHAVLGRRVYDYIFTPVFNAQGEVESIAGTTRDISDIKENEQRKNDFISMVSHELKTPLTSVISYVQISKKRADQSKDTIAAGMLERAGKQLSKMTRMINGFLNVSRLESGRIQIDHKPFDLAVLMKEVYEDTLATIFSHAFEFEPCPETWVNADRDKINQVFTNLISNAVKYSPTGSTVHVACEVIGGKARVSVRDEGMGINKEDLPRLFERYYRVKEAEINHISGFGIGLYLCAELVKRHGGDIWAESEPGHGSTFYFTLPVMQAGEQHEML</sequence>
<evidence type="ECO:0000256" key="7">
    <source>
        <dbReference type="ARBA" id="ARBA00022741"/>
    </source>
</evidence>
<evidence type="ECO:0000256" key="12">
    <source>
        <dbReference type="ARBA" id="ARBA00023136"/>
    </source>
</evidence>
<keyword evidence="6" id="KW-0812">Transmembrane</keyword>
<evidence type="ECO:0000256" key="8">
    <source>
        <dbReference type="ARBA" id="ARBA00022777"/>
    </source>
</evidence>
<accession>A0ABW5YD28</accession>
<comment type="catalytic activity">
    <reaction evidence="1">
        <text>ATP + protein L-histidine = ADP + protein N-phospho-L-histidine.</text>
        <dbReference type="EC" id="2.7.13.3"/>
    </reaction>
</comment>
<dbReference type="PROSITE" id="PS50113">
    <property type="entry name" value="PAC"/>
    <property type="match status" value="2"/>
</dbReference>
<keyword evidence="11" id="KW-0902">Two-component regulatory system</keyword>
<dbReference type="PROSITE" id="PS50109">
    <property type="entry name" value="HIS_KIN"/>
    <property type="match status" value="1"/>
</dbReference>
<dbReference type="GO" id="GO:0005524">
    <property type="term" value="F:ATP binding"/>
    <property type="evidence" value="ECO:0007669"/>
    <property type="project" value="UniProtKB-KW"/>
</dbReference>
<evidence type="ECO:0000259" key="15">
    <source>
        <dbReference type="PROSITE" id="PS50113"/>
    </source>
</evidence>
<dbReference type="Pfam" id="PF08447">
    <property type="entry name" value="PAS_3"/>
    <property type="match status" value="1"/>
</dbReference>
<feature type="domain" description="PAC" evidence="15">
    <location>
        <begin position="222"/>
        <end position="274"/>
    </location>
</feature>
<evidence type="ECO:0000256" key="3">
    <source>
        <dbReference type="ARBA" id="ARBA00012438"/>
    </source>
</evidence>
<dbReference type="EC" id="2.7.13.3" evidence="3"/>
<dbReference type="InterPro" id="IPR013655">
    <property type="entry name" value="PAS_fold_3"/>
</dbReference>
<keyword evidence="7" id="KW-0547">Nucleotide-binding</keyword>
<keyword evidence="12" id="KW-0472">Membrane</keyword>
<dbReference type="PROSITE" id="PS50112">
    <property type="entry name" value="PAS"/>
    <property type="match status" value="1"/>
</dbReference>
<dbReference type="InterPro" id="IPR001610">
    <property type="entry name" value="PAC"/>
</dbReference>
<dbReference type="InterPro" id="IPR050351">
    <property type="entry name" value="BphY/WalK/GraS-like"/>
</dbReference>
<dbReference type="CDD" id="cd00130">
    <property type="entry name" value="PAS"/>
    <property type="match status" value="2"/>
</dbReference>
<dbReference type="PANTHER" id="PTHR42878:SF7">
    <property type="entry name" value="SENSOR HISTIDINE KINASE GLRK"/>
    <property type="match status" value="1"/>
</dbReference>
<keyword evidence="8" id="KW-0418">Kinase</keyword>
<evidence type="ECO:0000313" key="17">
    <source>
        <dbReference type="Proteomes" id="UP001597557"/>
    </source>
</evidence>